<reference evidence="3" key="2">
    <citation type="journal article" date="2016" name="Gigascience">
        <title>De novo construction of an expanded transcriptome assembly for the western tarnished plant bug, Lygus hesperus.</title>
        <authorList>
            <person name="Tassone E.E."/>
            <person name="Geib S.M."/>
            <person name="Hall B."/>
            <person name="Fabrick J.A."/>
            <person name="Brent C.S."/>
            <person name="Hull J.J."/>
        </authorList>
    </citation>
    <scope>NUCLEOTIDE SEQUENCE</scope>
</reference>
<feature type="transmembrane region" description="Helical" evidence="1">
    <location>
        <begin position="130"/>
        <end position="154"/>
    </location>
</feature>
<sequence length="159" mass="18307">MSTDNIKKMSEQTMEPKLLQDSLKAASPILIKILEVVIGALCVFLIFVPFDNHLQRNIHRSGVVCIAFAQILIVNTVVLVCHFRRHPFPKLALYMFSFLAGVFLLTAGSILITDWWMFIRSIQFHPPKMFLDLMLSCGIFSYFLAIISFTDIYLTHKFY</sequence>
<gene>
    <name evidence="3" type="ORF">g.12879</name>
</gene>
<evidence type="ECO:0000256" key="1">
    <source>
        <dbReference type="SAM" id="Phobius"/>
    </source>
</evidence>
<organism evidence="2">
    <name type="scientific">Lygus hesperus</name>
    <name type="common">Western plant bug</name>
    <dbReference type="NCBI Taxonomy" id="30085"/>
    <lineage>
        <taxon>Eukaryota</taxon>
        <taxon>Metazoa</taxon>
        <taxon>Ecdysozoa</taxon>
        <taxon>Arthropoda</taxon>
        <taxon>Hexapoda</taxon>
        <taxon>Insecta</taxon>
        <taxon>Pterygota</taxon>
        <taxon>Neoptera</taxon>
        <taxon>Paraneoptera</taxon>
        <taxon>Hemiptera</taxon>
        <taxon>Heteroptera</taxon>
        <taxon>Panheteroptera</taxon>
        <taxon>Cimicomorpha</taxon>
        <taxon>Miridae</taxon>
        <taxon>Mirini</taxon>
        <taxon>Lygus</taxon>
    </lineage>
</organism>
<dbReference type="PANTHER" id="PTHR36692">
    <property type="entry name" value="PROTEIN SNAKESKIN"/>
    <property type="match status" value="1"/>
</dbReference>
<feature type="transmembrane region" description="Helical" evidence="1">
    <location>
        <begin position="29"/>
        <end position="50"/>
    </location>
</feature>
<feature type="transmembrane region" description="Helical" evidence="1">
    <location>
        <begin position="62"/>
        <end position="85"/>
    </location>
</feature>
<feature type="transmembrane region" description="Helical" evidence="1">
    <location>
        <begin position="91"/>
        <end position="118"/>
    </location>
</feature>
<evidence type="ECO:0000313" key="3">
    <source>
        <dbReference type="EMBL" id="JAQ06358.1"/>
    </source>
</evidence>
<keyword evidence="1" id="KW-1133">Transmembrane helix</keyword>
<dbReference type="AlphaFoldDB" id="A0A0K8SJM4"/>
<proteinExistence type="predicted"/>
<dbReference type="EMBL" id="GBRD01012465">
    <property type="protein sequence ID" value="JAG53359.1"/>
    <property type="molecule type" value="Transcribed_RNA"/>
</dbReference>
<accession>A0A0K8SJM4</accession>
<protein>
    <recommendedName>
        <fullName evidence="4">MARVEL domain-containing protein</fullName>
    </recommendedName>
</protein>
<keyword evidence="1" id="KW-0812">Transmembrane</keyword>
<reference evidence="2" key="1">
    <citation type="submission" date="2014-09" db="EMBL/GenBank/DDBJ databases">
        <authorList>
            <person name="Magalhaes I.L.F."/>
            <person name="Oliveira U."/>
            <person name="Santos F.R."/>
            <person name="Vidigal T.H.D.A."/>
            <person name="Brescovit A.D."/>
            <person name="Santos A.J."/>
        </authorList>
    </citation>
    <scope>NUCLEOTIDE SEQUENCE</scope>
</reference>
<dbReference type="PANTHER" id="PTHR36692:SF2">
    <property type="entry name" value="GEO12064P1"/>
    <property type="match status" value="1"/>
</dbReference>
<name>A0A0K8SJM4_LYGHE</name>
<dbReference type="GO" id="GO:0019991">
    <property type="term" value="P:septate junction assembly"/>
    <property type="evidence" value="ECO:0007669"/>
    <property type="project" value="InterPro"/>
</dbReference>
<evidence type="ECO:0000313" key="2">
    <source>
        <dbReference type="EMBL" id="JAG53359.1"/>
    </source>
</evidence>
<evidence type="ECO:0008006" key="4">
    <source>
        <dbReference type="Google" id="ProtNLM"/>
    </source>
</evidence>
<dbReference type="GO" id="GO:0005886">
    <property type="term" value="C:plasma membrane"/>
    <property type="evidence" value="ECO:0007669"/>
    <property type="project" value="TreeGrafter"/>
</dbReference>
<dbReference type="EMBL" id="GDHC01012271">
    <property type="protein sequence ID" value="JAQ06358.1"/>
    <property type="molecule type" value="Transcribed_RNA"/>
</dbReference>
<keyword evidence="1" id="KW-0472">Membrane</keyword>
<dbReference type="InterPro" id="IPR038976">
    <property type="entry name" value="Ssk"/>
</dbReference>